<dbReference type="Proteomes" id="UP000178602">
    <property type="component" value="Unassembled WGS sequence"/>
</dbReference>
<reference evidence="4 5" key="1">
    <citation type="journal article" date="2016" name="Nat. Commun.">
        <title>Thousands of microbial genomes shed light on interconnected biogeochemical processes in an aquifer system.</title>
        <authorList>
            <person name="Anantharaman K."/>
            <person name="Brown C.T."/>
            <person name="Hug L.A."/>
            <person name="Sharon I."/>
            <person name="Castelle C.J."/>
            <person name="Probst A.J."/>
            <person name="Thomas B.C."/>
            <person name="Singh A."/>
            <person name="Wilkins M.J."/>
            <person name="Karaoz U."/>
            <person name="Brodie E.L."/>
            <person name="Williams K.H."/>
            <person name="Hubbard S.S."/>
            <person name="Banfield J.F."/>
        </authorList>
    </citation>
    <scope>NUCLEOTIDE SEQUENCE [LARGE SCALE GENOMIC DNA]</scope>
</reference>
<comment type="similarity">
    <text evidence="2">Belongs to the LarC family.</text>
</comment>
<sequence length="387" mass="42564">MKIAYFDCSSGLAGNMVLGALLDAGLDYKELKKELKHLKLKAYSLKLKAIKKHHINGTYFEVFTSEQHHRNLADILKLINKSKLSKTVKTLSTKIFRRLAEAEAKVHGVPVNKIHFHEVGAVDAIIDIVGAAIAIEKLGIEAIYASPIPHGQGFIQHAHGILPNPAPATAELLKGIPTYGIEVKGEVVTPTGAAIISTLASGFGPAPKMAVEKIGNGAGSKSFPTLGMLRVYIGEANLPTENEAILQIETNIDDMDIKYLNKAIVTLMKAGALDAFIEPILMKKERAAHKLIILCRLEDKDRLLELVYKLTTTLGVRIFLATREVLRRKLIKVKTKYGKVKIKLGLLAGQVITAAPEYEELKKLARKHRLPINIVDQNVKRLGFLFK</sequence>
<organism evidence="4 5">
    <name type="scientific">candidate division WOR-1 bacterium RIFOXYC12_FULL_54_18</name>
    <dbReference type="NCBI Taxonomy" id="1802584"/>
    <lineage>
        <taxon>Bacteria</taxon>
        <taxon>Bacillati</taxon>
        <taxon>Saganbacteria</taxon>
    </lineage>
</organism>
<dbReference type="GO" id="GO:0016829">
    <property type="term" value="F:lyase activity"/>
    <property type="evidence" value="ECO:0007669"/>
    <property type="project" value="UniProtKB-UniRule"/>
</dbReference>
<proteinExistence type="inferred from homology"/>
<evidence type="ECO:0000313" key="4">
    <source>
        <dbReference type="EMBL" id="OGC27466.1"/>
    </source>
</evidence>
<feature type="coiled-coil region" evidence="3">
    <location>
        <begin position="21"/>
        <end position="48"/>
    </location>
</feature>
<keyword evidence="3" id="KW-0175">Coiled coil</keyword>
<dbReference type="AlphaFoldDB" id="A0A1F4T4H5"/>
<dbReference type="Pfam" id="PF01969">
    <property type="entry name" value="Ni_insertion"/>
    <property type="match status" value="1"/>
</dbReference>
<comment type="caution">
    <text evidence="4">The sequence shown here is derived from an EMBL/GenBank/DDBJ whole genome shotgun (WGS) entry which is preliminary data.</text>
</comment>
<dbReference type="InterPro" id="IPR002822">
    <property type="entry name" value="Ni_insertion"/>
</dbReference>
<dbReference type="NCBIfam" id="TIGR00299">
    <property type="entry name" value="nickel pincer cofactor biosynthesis protein LarC"/>
    <property type="match status" value="1"/>
</dbReference>
<dbReference type="GO" id="GO:0016151">
    <property type="term" value="F:nickel cation binding"/>
    <property type="evidence" value="ECO:0007669"/>
    <property type="project" value="UniProtKB-UniRule"/>
</dbReference>
<keyword evidence="2" id="KW-0456">Lyase</keyword>
<protein>
    <recommendedName>
        <fullName evidence="2">Putative nickel insertion protein</fullName>
    </recommendedName>
</protein>
<accession>A0A1F4T4H5</accession>
<name>A0A1F4T4H5_UNCSA</name>
<evidence type="ECO:0000313" key="5">
    <source>
        <dbReference type="Proteomes" id="UP000178602"/>
    </source>
</evidence>
<dbReference type="EMBL" id="MEUG01000001">
    <property type="protein sequence ID" value="OGC27466.1"/>
    <property type="molecule type" value="Genomic_DNA"/>
</dbReference>
<keyword evidence="1 2" id="KW-0533">Nickel</keyword>
<evidence type="ECO:0000256" key="3">
    <source>
        <dbReference type="SAM" id="Coils"/>
    </source>
</evidence>
<dbReference type="PANTHER" id="PTHR36566:SF1">
    <property type="entry name" value="PYRIDINIUM-3,5-BISTHIOCARBOXYLIC ACID MONONUCLEOTIDE NICKEL INSERTION PROTEIN"/>
    <property type="match status" value="1"/>
</dbReference>
<evidence type="ECO:0000256" key="2">
    <source>
        <dbReference type="HAMAP-Rule" id="MF_01074"/>
    </source>
</evidence>
<dbReference type="Gene3D" id="3.30.70.1380">
    <property type="entry name" value="Transcriptional regulatory protein pf0864 domain like"/>
    <property type="match status" value="1"/>
</dbReference>
<dbReference type="HAMAP" id="MF_01074">
    <property type="entry name" value="LarC"/>
    <property type="match status" value="1"/>
</dbReference>
<dbReference type="Gene3D" id="3.10.20.300">
    <property type="entry name" value="mk0293 like domain"/>
    <property type="match status" value="1"/>
</dbReference>
<evidence type="ECO:0000256" key="1">
    <source>
        <dbReference type="ARBA" id="ARBA00022596"/>
    </source>
</evidence>
<dbReference type="PANTHER" id="PTHR36566">
    <property type="entry name" value="NICKEL INSERTION PROTEIN-RELATED"/>
    <property type="match status" value="1"/>
</dbReference>
<gene>
    <name evidence="4" type="ORF">A3K49_00315</name>
</gene>